<protein>
    <recommendedName>
        <fullName evidence="2">YdhG-like domain-containing protein</fullName>
    </recommendedName>
</protein>
<dbReference type="SUPFAM" id="SSF159888">
    <property type="entry name" value="YdhG-like"/>
    <property type="match status" value="1"/>
</dbReference>
<feature type="domain" description="YdhG-like" evidence="2">
    <location>
        <begin position="42"/>
        <end position="136"/>
    </location>
</feature>
<accession>A0A1W1GXY9</accession>
<dbReference type="Proteomes" id="UP000191133">
    <property type="component" value="Unassembled WGS sequence"/>
</dbReference>
<evidence type="ECO:0000256" key="1">
    <source>
        <dbReference type="SAM" id="MobiDB-lite"/>
    </source>
</evidence>
<feature type="region of interest" description="Disordered" evidence="1">
    <location>
        <begin position="1"/>
        <end position="22"/>
    </location>
</feature>
<name>A0A1W1GXY9_9GAMM</name>
<dbReference type="InterPro" id="IPR014922">
    <property type="entry name" value="YdhG-like"/>
</dbReference>
<sequence>MPAKRPASSAAPKLLSGGNPQIAKGEGDAPVQAYIAAMPDWKRAVGERLDALIEQAVPGVHKAVKWNSPMYGVAAGEGWFLSFHCFARYIKVAFFRGALLQPVPPEPSKSADTRYLHILEDEPLDETGFLDWVRQASQLPGERM</sequence>
<dbReference type="AlphaFoldDB" id="A0A1W1GXY9"/>
<evidence type="ECO:0000259" key="2">
    <source>
        <dbReference type="Pfam" id="PF08818"/>
    </source>
</evidence>
<reference evidence="4" key="1">
    <citation type="submission" date="2016-10" db="EMBL/GenBank/DDBJ databases">
        <authorList>
            <person name="Varghese N."/>
        </authorList>
    </citation>
    <scope>NUCLEOTIDE SEQUENCE [LARGE SCALE GENOMIC DNA]</scope>
    <source>
        <strain evidence="4">92MFCol6.1</strain>
    </source>
</reference>
<dbReference type="Pfam" id="PF08818">
    <property type="entry name" value="DUF1801"/>
    <property type="match status" value="1"/>
</dbReference>
<gene>
    <name evidence="3" type="ORF">SAMN04488690_1937</name>
</gene>
<dbReference type="GeneID" id="64103836"/>
<dbReference type="RefSeq" id="WP_025873816.1">
    <property type="nucleotide sequence ID" value="NZ_CBXW010000001.1"/>
</dbReference>
<organism evidence="3 4">
    <name type="scientific">Stenotrophomonas indicatrix</name>
    <dbReference type="NCBI Taxonomy" id="2045451"/>
    <lineage>
        <taxon>Bacteria</taxon>
        <taxon>Pseudomonadati</taxon>
        <taxon>Pseudomonadota</taxon>
        <taxon>Gammaproteobacteria</taxon>
        <taxon>Lysobacterales</taxon>
        <taxon>Lysobacteraceae</taxon>
        <taxon>Stenotrophomonas</taxon>
    </lineage>
</organism>
<feature type="compositionally biased region" description="Low complexity" evidence="1">
    <location>
        <begin position="1"/>
        <end position="13"/>
    </location>
</feature>
<evidence type="ECO:0000313" key="4">
    <source>
        <dbReference type="Proteomes" id="UP000191133"/>
    </source>
</evidence>
<evidence type="ECO:0000313" key="3">
    <source>
        <dbReference type="EMBL" id="SLM24217.1"/>
    </source>
</evidence>
<dbReference type="EMBL" id="FWEU01000002">
    <property type="protein sequence ID" value="SLM24217.1"/>
    <property type="molecule type" value="Genomic_DNA"/>
</dbReference>
<proteinExistence type="predicted"/>
<dbReference type="Gene3D" id="3.90.1150.200">
    <property type="match status" value="1"/>
</dbReference>